<name>A0A026X545_OOCBI</name>
<dbReference type="OMA" id="HESANGY"/>
<keyword evidence="6" id="KW-0418">Kinase</keyword>
<evidence type="ECO:0000259" key="11">
    <source>
        <dbReference type="PROSITE" id="PS50011"/>
    </source>
</evidence>
<evidence type="ECO:0000313" key="13">
    <source>
        <dbReference type="EMBL" id="EZA62554.1"/>
    </source>
</evidence>
<dbReference type="PROSITE" id="PS00108">
    <property type="entry name" value="PROTEIN_KINASE_ST"/>
    <property type="match status" value="1"/>
</dbReference>
<feature type="region of interest" description="Disordered" evidence="10">
    <location>
        <begin position="168"/>
        <end position="187"/>
    </location>
</feature>
<evidence type="ECO:0000256" key="5">
    <source>
        <dbReference type="ARBA" id="ARBA00022741"/>
    </source>
</evidence>
<proteinExistence type="inferred from homology"/>
<feature type="compositionally biased region" description="Polar residues" evidence="10">
    <location>
        <begin position="33"/>
        <end position="47"/>
    </location>
</feature>
<evidence type="ECO:0000256" key="1">
    <source>
        <dbReference type="ARBA" id="ARBA00010886"/>
    </source>
</evidence>
<dbReference type="FunFam" id="3.90.70.80:FF:000018">
    <property type="entry name" value="OTU domain-containing protein 5-B"/>
    <property type="match status" value="1"/>
</dbReference>
<dbReference type="SMART" id="SM00220">
    <property type="entry name" value="S_TKc"/>
    <property type="match status" value="1"/>
</dbReference>
<dbReference type="AlphaFoldDB" id="A0A026X545"/>
<dbReference type="STRING" id="2015173.A0A026X545"/>
<feature type="region of interest" description="Disordered" evidence="10">
    <location>
        <begin position="413"/>
        <end position="516"/>
    </location>
</feature>
<gene>
    <name evidence="13" type="ORF">X777_10184</name>
</gene>
<keyword evidence="14" id="KW-1185">Reference proteome</keyword>
<dbReference type="PANTHER" id="PTHR44899">
    <property type="entry name" value="CAMK FAMILY PROTEIN KINASE"/>
    <property type="match status" value="1"/>
</dbReference>
<feature type="compositionally biased region" description="Polar residues" evidence="10">
    <location>
        <begin position="479"/>
        <end position="490"/>
    </location>
</feature>
<accession>A0A026X545</accession>
<dbReference type="OrthoDB" id="409956at2759"/>
<dbReference type="EC" id="2.7.11.1" evidence="2"/>
<evidence type="ECO:0000256" key="9">
    <source>
        <dbReference type="ARBA" id="ARBA00048679"/>
    </source>
</evidence>
<dbReference type="Gene3D" id="3.90.70.80">
    <property type="match status" value="1"/>
</dbReference>
<dbReference type="InterPro" id="IPR051131">
    <property type="entry name" value="NEK_Ser/Thr_kinase_NIMA"/>
</dbReference>
<dbReference type="PANTHER" id="PTHR44899:SF3">
    <property type="entry name" value="SERINE_THREONINE-PROTEIN KINASE NEK1"/>
    <property type="match status" value="1"/>
</dbReference>
<dbReference type="EMBL" id="KK107020">
    <property type="protein sequence ID" value="EZA62554.1"/>
    <property type="molecule type" value="Genomic_DNA"/>
</dbReference>
<feature type="domain" description="OTU" evidence="12">
    <location>
        <begin position="213"/>
        <end position="336"/>
    </location>
</feature>
<keyword evidence="5" id="KW-0547">Nucleotide-binding</keyword>
<feature type="region of interest" description="Disordered" evidence="10">
    <location>
        <begin position="1"/>
        <end position="51"/>
    </location>
</feature>
<protein>
    <recommendedName>
        <fullName evidence="2">non-specific serine/threonine protein kinase</fullName>
        <ecNumber evidence="2">2.7.11.1</ecNumber>
    </recommendedName>
</protein>
<feature type="compositionally biased region" description="Low complexity" evidence="10">
    <location>
        <begin position="416"/>
        <end position="428"/>
    </location>
</feature>
<keyword evidence="7" id="KW-0067">ATP-binding</keyword>
<keyword evidence="3" id="KW-0723">Serine/threonine-protein kinase</keyword>
<dbReference type="GO" id="GO:0004674">
    <property type="term" value="F:protein serine/threonine kinase activity"/>
    <property type="evidence" value="ECO:0007669"/>
    <property type="project" value="UniProtKB-KW"/>
</dbReference>
<dbReference type="PROSITE" id="PS50802">
    <property type="entry name" value="OTU"/>
    <property type="match status" value="1"/>
</dbReference>
<feature type="compositionally biased region" description="Basic and acidic residues" evidence="10">
    <location>
        <begin position="119"/>
        <end position="140"/>
    </location>
</feature>
<sequence length="854" mass="96973">MTILSKKKTNAPKDRTREAGAGPEVDVHHGVQNEHNSSSIALPNSPYQVRGANGFAVDLHGVQTDHGSSSIVLAGNSYETNVDRREEKHFEDGSGPSHGKRHRQRVSPHSGCIGRSSRAKRERERDRGRERERERERERQATPPAASCSGPQGPDTSVNGRVSIVGNTSDLEHESANGYNSGDEYTGRENNLTLAEWQERDRWFEKRMRKKGFIIKKMGEDGACLFRAVADQVYGDQEMHGIVRKHCMDYIASNQEFFSHFVAEDFSTYVDRKRQEYVHGNHIEMQAMSEMYNRSIQLYCYSTEPINIFHTMVESDNEPIRLSYQRGSHYNSIVDPYKATIGVGLGLPSYNPGAADRALISDAVRQSEELHIEQTMLEDKIKATDWEATNEAIEEQVARESYLQWLRDNEMRKARSASSSSTSTVTSAQHNHSHFHSHGGRGQQRSHTSSPTTTQTSQDNLRNSPKVNDAVRYNKRSPQHQSTQGTSISHLPSDFDVKIPQEPVPGSSKEAHASPDISLFNRLPPEVFGLTDWEDSHILSQVLATSQQEYLDSLKQSRVSASAASDGANTIEIVYLVRRKKDLKLFVIKEQYLNIINYSSSKRVLEEVRCLQKLRHPNIVLYHGAWKENDHSYILMEYATHCTLKDLLEKRKIPLQEEDALYLFSQVTLGVHHIHSNKILHRDLKPENIMLTGSRGDIVKIGDFGLSESVLEGKITCRAGSYYYMAPEMLSAQSYDLKCDIWSMGVILYEMITKKLPFPATNLIEITTLIYNCPPQPLPKRTSAPMVNLISKMLRKQSSSRPHVDQLVLCPFLVPYIVRVYLNFGRSVNLAERERENFGPHIFLKFLKPTRFQS</sequence>
<comment type="catalytic activity">
    <reaction evidence="9">
        <text>L-seryl-[protein] + ATP = O-phospho-L-seryl-[protein] + ADP + H(+)</text>
        <dbReference type="Rhea" id="RHEA:17989"/>
        <dbReference type="Rhea" id="RHEA-COMP:9863"/>
        <dbReference type="Rhea" id="RHEA-COMP:11604"/>
        <dbReference type="ChEBI" id="CHEBI:15378"/>
        <dbReference type="ChEBI" id="CHEBI:29999"/>
        <dbReference type="ChEBI" id="CHEBI:30616"/>
        <dbReference type="ChEBI" id="CHEBI:83421"/>
        <dbReference type="ChEBI" id="CHEBI:456216"/>
        <dbReference type="EC" id="2.7.11.1"/>
    </reaction>
</comment>
<evidence type="ECO:0000256" key="3">
    <source>
        <dbReference type="ARBA" id="ARBA00022527"/>
    </source>
</evidence>
<evidence type="ECO:0000256" key="4">
    <source>
        <dbReference type="ARBA" id="ARBA00022679"/>
    </source>
</evidence>
<comment type="similarity">
    <text evidence="1">Belongs to the protein kinase superfamily. NEK Ser/Thr protein kinase family. NIMA subfamily.</text>
</comment>
<feature type="compositionally biased region" description="Basic and acidic residues" evidence="10">
    <location>
        <begin position="82"/>
        <end position="92"/>
    </location>
</feature>
<dbReference type="InterPro" id="IPR003323">
    <property type="entry name" value="OTU_dom"/>
</dbReference>
<evidence type="ECO:0000256" key="2">
    <source>
        <dbReference type="ARBA" id="ARBA00012513"/>
    </source>
</evidence>
<dbReference type="InterPro" id="IPR011009">
    <property type="entry name" value="Kinase-like_dom_sf"/>
</dbReference>
<dbReference type="InterPro" id="IPR038765">
    <property type="entry name" value="Papain-like_cys_pep_sf"/>
</dbReference>
<organism evidence="13 14">
    <name type="scientific">Ooceraea biroi</name>
    <name type="common">Clonal raider ant</name>
    <name type="synonym">Cerapachys biroi</name>
    <dbReference type="NCBI Taxonomy" id="2015173"/>
    <lineage>
        <taxon>Eukaryota</taxon>
        <taxon>Metazoa</taxon>
        <taxon>Ecdysozoa</taxon>
        <taxon>Arthropoda</taxon>
        <taxon>Hexapoda</taxon>
        <taxon>Insecta</taxon>
        <taxon>Pterygota</taxon>
        <taxon>Neoptera</taxon>
        <taxon>Endopterygota</taxon>
        <taxon>Hymenoptera</taxon>
        <taxon>Apocrita</taxon>
        <taxon>Aculeata</taxon>
        <taxon>Formicoidea</taxon>
        <taxon>Formicidae</taxon>
        <taxon>Dorylinae</taxon>
        <taxon>Ooceraea</taxon>
    </lineage>
</organism>
<feature type="domain" description="Protein kinase" evidence="11">
    <location>
        <begin position="560"/>
        <end position="813"/>
    </location>
</feature>
<evidence type="ECO:0000259" key="12">
    <source>
        <dbReference type="PROSITE" id="PS50802"/>
    </source>
</evidence>
<dbReference type="Pfam" id="PF00069">
    <property type="entry name" value="Pkinase"/>
    <property type="match status" value="1"/>
</dbReference>
<dbReference type="Proteomes" id="UP000053097">
    <property type="component" value="Unassembled WGS sequence"/>
</dbReference>
<dbReference type="SUPFAM" id="SSF54001">
    <property type="entry name" value="Cysteine proteinases"/>
    <property type="match status" value="1"/>
</dbReference>
<dbReference type="InterPro" id="IPR008271">
    <property type="entry name" value="Ser/Thr_kinase_AS"/>
</dbReference>
<evidence type="ECO:0000256" key="6">
    <source>
        <dbReference type="ARBA" id="ARBA00022777"/>
    </source>
</evidence>
<feature type="compositionally biased region" description="Low complexity" evidence="10">
    <location>
        <begin position="443"/>
        <end position="458"/>
    </location>
</feature>
<evidence type="ECO:0000313" key="14">
    <source>
        <dbReference type="Proteomes" id="UP000053097"/>
    </source>
</evidence>
<dbReference type="InterPro" id="IPR000719">
    <property type="entry name" value="Prot_kinase_dom"/>
</dbReference>
<evidence type="ECO:0000256" key="8">
    <source>
        <dbReference type="ARBA" id="ARBA00047899"/>
    </source>
</evidence>
<dbReference type="Pfam" id="PF02338">
    <property type="entry name" value="OTU"/>
    <property type="match status" value="1"/>
</dbReference>
<feature type="region of interest" description="Disordered" evidence="10">
    <location>
        <begin position="82"/>
        <end position="162"/>
    </location>
</feature>
<evidence type="ECO:0000256" key="10">
    <source>
        <dbReference type="SAM" id="MobiDB-lite"/>
    </source>
</evidence>
<dbReference type="Gene3D" id="1.10.510.10">
    <property type="entry name" value="Transferase(Phosphotransferase) domain 1"/>
    <property type="match status" value="1"/>
</dbReference>
<reference evidence="13 14" key="1">
    <citation type="journal article" date="2014" name="Curr. Biol.">
        <title>The genome of the clonal raider ant Cerapachys biroi.</title>
        <authorList>
            <person name="Oxley P.R."/>
            <person name="Ji L."/>
            <person name="Fetter-Pruneda I."/>
            <person name="McKenzie S.K."/>
            <person name="Li C."/>
            <person name="Hu H."/>
            <person name="Zhang G."/>
            <person name="Kronauer D.J."/>
        </authorList>
    </citation>
    <scope>NUCLEOTIDE SEQUENCE [LARGE SCALE GENOMIC DNA]</scope>
</reference>
<evidence type="ECO:0000256" key="7">
    <source>
        <dbReference type="ARBA" id="ARBA00022840"/>
    </source>
</evidence>
<dbReference type="CDD" id="cd22752">
    <property type="entry name" value="OTU_OTUD5-like"/>
    <property type="match status" value="1"/>
</dbReference>
<dbReference type="GO" id="GO:0005524">
    <property type="term" value="F:ATP binding"/>
    <property type="evidence" value="ECO:0007669"/>
    <property type="project" value="UniProtKB-KW"/>
</dbReference>
<dbReference type="PROSITE" id="PS50011">
    <property type="entry name" value="PROTEIN_KINASE_DOM"/>
    <property type="match status" value="1"/>
</dbReference>
<dbReference type="SUPFAM" id="SSF56112">
    <property type="entry name" value="Protein kinase-like (PK-like)"/>
    <property type="match status" value="1"/>
</dbReference>
<comment type="catalytic activity">
    <reaction evidence="8">
        <text>L-threonyl-[protein] + ATP = O-phospho-L-threonyl-[protein] + ADP + H(+)</text>
        <dbReference type="Rhea" id="RHEA:46608"/>
        <dbReference type="Rhea" id="RHEA-COMP:11060"/>
        <dbReference type="Rhea" id="RHEA-COMP:11605"/>
        <dbReference type="ChEBI" id="CHEBI:15378"/>
        <dbReference type="ChEBI" id="CHEBI:30013"/>
        <dbReference type="ChEBI" id="CHEBI:30616"/>
        <dbReference type="ChEBI" id="CHEBI:61977"/>
        <dbReference type="ChEBI" id="CHEBI:456216"/>
        <dbReference type="EC" id="2.7.11.1"/>
    </reaction>
</comment>
<feature type="compositionally biased region" description="Basic residues" evidence="10">
    <location>
        <begin position="1"/>
        <end position="10"/>
    </location>
</feature>
<keyword evidence="4" id="KW-0808">Transferase</keyword>